<dbReference type="FunFam" id="1.20.1720.10:FF:000021">
    <property type="entry name" value="Drug resistance transporter, EmrB/QacA subfamily"/>
    <property type="match status" value="1"/>
</dbReference>
<feature type="transmembrane region" description="Helical" evidence="9">
    <location>
        <begin position="463"/>
        <end position="484"/>
    </location>
</feature>
<keyword evidence="6 9" id="KW-1133">Transmembrane helix</keyword>
<keyword evidence="3" id="KW-0813">Transport</keyword>
<dbReference type="CDD" id="cd17321">
    <property type="entry name" value="MFS_MMR_MDR_like"/>
    <property type="match status" value="1"/>
</dbReference>
<evidence type="ECO:0000256" key="2">
    <source>
        <dbReference type="ARBA" id="ARBA00008537"/>
    </source>
</evidence>
<dbReference type="Gene3D" id="1.20.1720.10">
    <property type="entry name" value="Multidrug resistance protein D"/>
    <property type="match status" value="1"/>
</dbReference>
<name>A0A7I7XSU3_9MYCO</name>
<proteinExistence type="inferred from homology"/>
<reference evidence="11" key="2">
    <citation type="submission" date="2020-02" db="EMBL/GenBank/DDBJ databases">
        <authorList>
            <person name="Matsumoto Y."/>
            <person name="Motooka D."/>
            <person name="Nakamura S."/>
        </authorList>
    </citation>
    <scope>NUCLEOTIDE SEQUENCE</scope>
    <source>
        <strain evidence="11">JCM 13671</strain>
    </source>
</reference>
<evidence type="ECO:0000256" key="3">
    <source>
        <dbReference type="ARBA" id="ARBA00022448"/>
    </source>
</evidence>
<feature type="transmembrane region" description="Helical" evidence="9">
    <location>
        <begin position="206"/>
        <end position="223"/>
    </location>
</feature>
<dbReference type="EMBL" id="AP022612">
    <property type="protein sequence ID" value="BBZ32326.1"/>
    <property type="molecule type" value="Genomic_DNA"/>
</dbReference>
<feature type="transmembrane region" description="Helical" evidence="9">
    <location>
        <begin position="235"/>
        <end position="254"/>
    </location>
</feature>
<feature type="transmembrane region" description="Helical" evidence="9">
    <location>
        <begin position="86"/>
        <end position="103"/>
    </location>
</feature>
<evidence type="ECO:0000256" key="4">
    <source>
        <dbReference type="ARBA" id="ARBA00022475"/>
    </source>
</evidence>
<dbReference type="SUPFAM" id="SSF103473">
    <property type="entry name" value="MFS general substrate transporter"/>
    <property type="match status" value="1"/>
</dbReference>
<sequence length="801" mass="86297">MTSQRTGVDTASAQINPWNALWAMMIGFFMILVDSTIVGVANPSIMTELQTDYDAVIWVTSAYLLAYAVPLLVAGRLGDQFGPKNLYLIGLFVFTGASLWCGLSGSVQTLIAARVLQGVGAALLTPQTLSAITKIFPAARRGVAMSVWGATAGVATLVGPLAGGVLVDHLGWQWIFFVNVPIGIAGLVLAAWLVPALPTTPHRFDVLGVVLSGAAMFLVVFGLQEGESQGWSGWIWTMIVAGLGLMAAFVYWQAVNRNEPLIPLRIFADRNFTLSNVGVAVIGFAVTAMIVPVMFYAQVVCDLSPTRSALLMAPMAICSGLLAPLVGRIVDRAHPTPVIGFGFSSLTVALTWLSVEMTPTTPIWRLVVPFVVMGVGMAFIWAPLAATATRNLPPELAGAGSGVYNTTRQVGSVLGSAGIAAFMTARIGAEMPGGQAGGPPGGGTQGLPQFLREPFSSALSQSMLLPAFVALFGVVAALFLAGTVKSVRAAAPRPEASSDDQSTEVLPAVVDESRAEIVAEYADRSFDDFDDESEKFWRAQRPLPVDSSDLSEFGEDFEDYEDDDDYIEFTIDHAPPPMAEFVRETARYEVAERYAESETSQDDQDYQGYDDFDDAEEYQEYADYGDIPGDDTETSPLSIRVEHPRPAPADAWHSAPVESWHSLLDDHDPADDAESEPIGHAHNGFHVESEDRMQPLPPPPRREHFTASFQQLSERIDSLAEGFPNPPEDRRGEFSFDMPEYLPPPPVGGNGAGGGSRHRSPDDLSIESPNSNGDTGRRGRHYREDPDDSSGRGRHSRPFGD</sequence>
<accession>A0A7I7XSU3</accession>
<dbReference type="Pfam" id="PF07690">
    <property type="entry name" value="MFS_1"/>
    <property type="match status" value="1"/>
</dbReference>
<dbReference type="PROSITE" id="PS50850">
    <property type="entry name" value="MFS"/>
    <property type="match status" value="1"/>
</dbReference>
<comment type="subcellular location">
    <subcellularLocation>
        <location evidence="1">Cell membrane</location>
        <topology evidence="1">Multi-pass membrane protein</topology>
    </subcellularLocation>
</comment>
<feature type="compositionally biased region" description="Acidic residues" evidence="8">
    <location>
        <begin position="599"/>
        <end position="620"/>
    </location>
</feature>
<feature type="transmembrane region" description="Helical" evidence="9">
    <location>
        <begin position="115"/>
        <end position="136"/>
    </location>
</feature>
<feature type="transmembrane region" description="Helical" evidence="9">
    <location>
        <begin position="336"/>
        <end position="355"/>
    </location>
</feature>
<dbReference type="Gene3D" id="1.20.1250.20">
    <property type="entry name" value="MFS general substrate transporter like domains"/>
    <property type="match status" value="1"/>
</dbReference>
<reference evidence="11" key="1">
    <citation type="journal article" date="2019" name="Emerg. Microbes Infect.">
        <title>Comprehensive subspecies identification of 175 nontuberculous mycobacteria species based on 7547 genomic profiles.</title>
        <authorList>
            <person name="Matsumoto Y."/>
            <person name="Kinjo T."/>
            <person name="Motooka D."/>
            <person name="Nabeya D."/>
            <person name="Jung N."/>
            <person name="Uechi K."/>
            <person name="Horii T."/>
            <person name="Iida T."/>
            <person name="Fujita J."/>
            <person name="Nakamura S."/>
        </authorList>
    </citation>
    <scope>NUCLEOTIDE SEQUENCE [LARGE SCALE GENOMIC DNA]</scope>
    <source>
        <strain evidence="11">JCM 13671</strain>
    </source>
</reference>
<evidence type="ECO:0000259" key="10">
    <source>
        <dbReference type="PROSITE" id="PS50850"/>
    </source>
</evidence>
<dbReference type="InterPro" id="IPR004638">
    <property type="entry name" value="EmrB-like"/>
</dbReference>
<dbReference type="NCBIfam" id="TIGR00711">
    <property type="entry name" value="efflux_EmrB"/>
    <property type="match status" value="1"/>
</dbReference>
<dbReference type="PANTHER" id="PTHR42718:SF42">
    <property type="entry name" value="EXPORT PROTEIN"/>
    <property type="match status" value="1"/>
</dbReference>
<dbReference type="PANTHER" id="PTHR42718">
    <property type="entry name" value="MAJOR FACILITATOR SUPERFAMILY MULTIDRUG TRANSPORTER MFSC"/>
    <property type="match status" value="1"/>
</dbReference>
<dbReference type="AlphaFoldDB" id="A0A7I7XSU3"/>
<dbReference type="InterPro" id="IPR036259">
    <property type="entry name" value="MFS_trans_sf"/>
</dbReference>
<feature type="transmembrane region" description="Helical" evidence="9">
    <location>
        <begin position="274"/>
        <end position="297"/>
    </location>
</feature>
<feature type="transmembrane region" description="Helical" evidence="9">
    <location>
        <begin position="20"/>
        <end position="41"/>
    </location>
</feature>
<dbReference type="GO" id="GO:0022857">
    <property type="term" value="F:transmembrane transporter activity"/>
    <property type="evidence" value="ECO:0007669"/>
    <property type="project" value="InterPro"/>
</dbReference>
<organism evidence="11 12">
    <name type="scientific">Mycolicibacterium confluentis</name>
    <dbReference type="NCBI Taxonomy" id="28047"/>
    <lineage>
        <taxon>Bacteria</taxon>
        <taxon>Bacillati</taxon>
        <taxon>Actinomycetota</taxon>
        <taxon>Actinomycetes</taxon>
        <taxon>Mycobacteriales</taxon>
        <taxon>Mycobacteriaceae</taxon>
        <taxon>Mycolicibacterium</taxon>
    </lineage>
</organism>
<keyword evidence="5 9" id="KW-0812">Transmembrane</keyword>
<keyword evidence="4" id="KW-1003">Cell membrane</keyword>
<feature type="transmembrane region" description="Helical" evidence="9">
    <location>
        <begin position="53"/>
        <end position="74"/>
    </location>
</feature>
<comment type="similarity">
    <text evidence="2">Belongs to the major facilitator superfamily. EmrB family.</text>
</comment>
<evidence type="ECO:0000256" key="8">
    <source>
        <dbReference type="SAM" id="MobiDB-lite"/>
    </source>
</evidence>
<dbReference type="GO" id="GO:0005886">
    <property type="term" value="C:plasma membrane"/>
    <property type="evidence" value="ECO:0007669"/>
    <property type="project" value="UniProtKB-SubCell"/>
</dbReference>
<evidence type="ECO:0000313" key="11">
    <source>
        <dbReference type="EMBL" id="BBZ32326.1"/>
    </source>
</evidence>
<feature type="transmembrane region" description="Helical" evidence="9">
    <location>
        <begin position="174"/>
        <end position="194"/>
    </location>
</feature>
<evidence type="ECO:0000256" key="9">
    <source>
        <dbReference type="SAM" id="Phobius"/>
    </source>
</evidence>
<dbReference type="InterPro" id="IPR011701">
    <property type="entry name" value="MFS"/>
</dbReference>
<gene>
    <name evidence="11" type="ORF">MCNF_09310</name>
</gene>
<feature type="transmembrane region" description="Helical" evidence="9">
    <location>
        <begin position="309"/>
        <end position="330"/>
    </location>
</feature>
<feature type="transmembrane region" description="Helical" evidence="9">
    <location>
        <begin position="148"/>
        <end position="167"/>
    </location>
</feature>
<evidence type="ECO:0000256" key="6">
    <source>
        <dbReference type="ARBA" id="ARBA00022989"/>
    </source>
</evidence>
<protein>
    <recommendedName>
        <fullName evidence="10">Major facilitator superfamily (MFS) profile domain-containing protein</fullName>
    </recommendedName>
</protein>
<dbReference type="InterPro" id="IPR020846">
    <property type="entry name" value="MFS_dom"/>
</dbReference>
<evidence type="ECO:0000256" key="5">
    <source>
        <dbReference type="ARBA" id="ARBA00022692"/>
    </source>
</evidence>
<feature type="transmembrane region" description="Helical" evidence="9">
    <location>
        <begin position="367"/>
        <end position="386"/>
    </location>
</feature>
<evidence type="ECO:0000313" key="12">
    <source>
        <dbReference type="Proteomes" id="UP000466931"/>
    </source>
</evidence>
<feature type="domain" description="Major facilitator superfamily (MFS) profile" evidence="10">
    <location>
        <begin position="20"/>
        <end position="485"/>
    </location>
</feature>
<dbReference type="Proteomes" id="UP000466931">
    <property type="component" value="Chromosome"/>
</dbReference>
<keyword evidence="12" id="KW-1185">Reference proteome</keyword>
<feature type="region of interest" description="Disordered" evidence="8">
    <location>
        <begin position="592"/>
        <end position="801"/>
    </location>
</feature>
<keyword evidence="7 9" id="KW-0472">Membrane</keyword>
<evidence type="ECO:0000256" key="1">
    <source>
        <dbReference type="ARBA" id="ARBA00004651"/>
    </source>
</evidence>
<feature type="compositionally biased region" description="Basic residues" evidence="8">
    <location>
        <begin position="792"/>
        <end position="801"/>
    </location>
</feature>
<evidence type="ECO:0000256" key="7">
    <source>
        <dbReference type="ARBA" id="ARBA00023136"/>
    </source>
</evidence>